<evidence type="ECO:0000313" key="13">
    <source>
        <dbReference type="Proteomes" id="UP000265618"/>
    </source>
</evidence>
<feature type="region of interest" description="Disordered" evidence="9">
    <location>
        <begin position="454"/>
        <end position="478"/>
    </location>
</feature>
<dbReference type="AlphaFoldDB" id="A0A9K3CUW0"/>
<evidence type="ECO:0000256" key="9">
    <source>
        <dbReference type="SAM" id="MobiDB-lite"/>
    </source>
</evidence>
<feature type="transmembrane region" description="Helical" evidence="10">
    <location>
        <begin position="361"/>
        <end position="384"/>
    </location>
</feature>
<evidence type="ECO:0000256" key="8">
    <source>
        <dbReference type="ARBA" id="ARBA00023201"/>
    </source>
</evidence>
<keyword evidence="8" id="KW-0739">Sodium transport</keyword>
<dbReference type="GO" id="GO:0015385">
    <property type="term" value="F:sodium:proton antiporter activity"/>
    <property type="evidence" value="ECO:0007669"/>
    <property type="project" value="InterPro"/>
</dbReference>
<sequence>MASSDGSTSVSLMCISGIILAAYLLWQSVAHTGFKYMPPAATTILWGALLGWLSRTHDLHYLTDFFQFDSAHFFDILLPFIVVEAGYTLKKRYFFANIGKILTMAIVGTVLSIILTSLGMIYLLDSGAGGDEEEGLTLVGVIRLATAVSAVDPVTAIAAFGSLSADQDLTFTVLGESILNDAVVAAIFHALDSYTGDSAGDLVKQVGTQFVIVLLGSVLVGVGVAVLASFYFKYLRILSSSRIAEVVSLLCWYMLAYSACNALHWSGIAGGVTAGLVFSHYTKYNLSPAGASLSVPLFETISGVATIIVFISLGLAAMGPTHAFDMAFDFSLVGIVIAVRFVVVFLLFPICNLFSKHKMGVGALVMVAYAGMAGAVTAGLVVLFPARYMSAGFVLVLVSVVVKGPFLYPLLRLIGIPIGQASRPLSPFKDNFDTLHLKPLLVYGYSREKEVVRRLREDPRHSRQSSAMSTMSMGDDGSRDMSGILAGVPHVTSV</sequence>
<keyword evidence="3 10" id="KW-0812">Transmembrane</keyword>
<evidence type="ECO:0000256" key="5">
    <source>
        <dbReference type="ARBA" id="ARBA00023053"/>
    </source>
</evidence>
<keyword evidence="13" id="KW-1185">Reference proteome</keyword>
<feature type="transmembrane region" description="Helical" evidence="10">
    <location>
        <begin position="211"/>
        <end position="232"/>
    </location>
</feature>
<dbReference type="Proteomes" id="UP000265618">
    <property type="component" value="Unassembled WGS sequence"/>
</dbReference>
<dbReference type="PANTHER" id="PTHR10110:SF187">
    <property type="entry name" value="SODIUM_HYDROGEN EXCHANGER"/>
    <property type="match status" value="1"/>
</dbReference>
<feature type="transmembrane region" description="Helical" evidence="10">
    <location>
        <begin position="73"/>
        <end position="89"/>
    </location>
</feature>
<evidence type="ECO:0000256" key="3">
    <source>
        <dbReference type="ARBA" id="ARBA00022692"/>
    </source>
</evidence>
<dbReference type="OrthoDB" id="196264at2759"/>
<dbReference type="GO" id="GO:0005886">
    <property type="term" value="C:plasma membrane"/>
    <property type="evidence" value="ECO:0007669"/>
    <property type="project" value="TreeGrafter"/>
</dbReference>
<evidence type="ECO:0000313" key="12">
    <source>
        <dbReference type="EMBL" id="GIQ83372.1"/>
    </source>
</evidence>
<feature type="transmembrane region" description="Helical" evidence="10">
    <location>
        <begin position="330"/>
        <end position="354"/>
    </location>
</feature>
<keyword evidence="6" id="KW-0406">Ion transport</keyword>
<keyword evidence="5" id="KW-0915">Sodium</keyword>
<feature type="transmembrane region" description="Helical" evidence="10">
    <location>
        <begin position="6"/>
        <end position="26"/>
    </location>
</feature>
<dbReference type="PRINTS" id="PR01084">
    <property type="entry name" value="NAHEXCHNGR"/>
</dbReference>
<feature type="transmembrane region" description="Helical" evidence="10">
    <location>
        <begin position="262"/>
        <end position="281"/>
    </location>
</feature>
<keyword evidence="2" id="KW-0813">Transport</keyword>
<evidence type="ECO:0000256" key="10">
    <source>
        <dbReference type="SAM" id="Phobius"/>
    </source>
</evidence>
<dbReference type="GO" id="GO:0051453">
    <property type="term" value="P:regulation of intracellular pH"/>
    <property type="evidence" value="ECO:0007669"/>
    <property type="project" value="TreeGrafter"/>
</dbReference>
<evidence type="ECO:0000259" key="11">
    <source>
        <dbReference type="Pfam" id="PF00999"/>
    </source>
</evidence>
<reference evidence="12 13" key="1">
    <citation type="journal article" date="2018" name="PLoS ONE">
        <title>The draft genome of Kipferlia bialata reveals reductive genome evolution in fornicate parasites.</title>
        <authorList>
            <person name="Tanifuji G."/>
            <person name="Takabayashi S."/>
            <person name="Kume K."/>
            <person name="Takagi M."/>
            <person name="Nakayama T."/>
            <person name="Kamikawa R."/>
            <person name="Inagaki Y."/>
            <person name="Hashimoto T."/>
        </authorList>
    </citation>
    <scope>NUCLEOTIDE SEQUENCE [LARGE SCALE GENOMIC DNA]</scope>
    <source>
        <strain evidence="12">NY0173</strain>
    </source>
</reference>
<keyword evidence="7 10" id="KW-0472">Membrane</keyword>
<dbReference type="Gene3D" id="6.10.140.1330">
    <property type="match status" value="1"/>
</dbReference>
<gene>
    <name evidence="12" type="ORF">KIPB_004680</name>
</gene>
<comment type="subcellular location">
    <subcellularLocation>
        <location evidence="1">Membrane</location>
        <topology evidence="1">Multi-pass membrane protein</topology>
    </subcellularLocation>
</comment>
<evidence type="ECO:0000256" key="2">
    <source>
        <dbReference type="ARBA" id="ARBA00022448"/>
    </source>
</evidence>
<evidence type="ECO:0000256" key="7">
    <source>
        <dbReference type="ARBA" id="ARBA00023136"/>
    </source>
</evidence>
<feature type="transmembrane region" description="Helical" evidence="10">
    <location>
        <begin position="136"/>
        <end position="159"/>
    </location>
</feature>
<keyword evidence="4 10" id="KW-1133">Transmembrane helix</keyword>
<dbReference type="PANTHER" id="PTHR10110">
    <property type="entry name" value="SODIUM/HYDROGEN EXCHANGER"/>
    <property type="match status" value="1"/>
</dbReference>
<comment type="caution">
    <text evidence="12">The sequence shown here is derived from an EMBL/GenBank/DDBJ whole genome shotgun (WGS) entry which is preliminary data.</text>
</comment>
<dbReference type="GO" id="GO:0015386">
    <property type="term" value="F:potassium:proton antiporter activity"/>
    <property type="evidence" value="ECO:0007669"/>
    <property type="project" value="TreeGrafter"/>
</dbReference>
<protein>
    <submittedName>
        <fullName evidence="12">Na+/H+ exchanger</fullName>
    </submittedName>
</protein>
<dbReference type="InterPro" id="IPR018422">
    <property type="entry name" value="Cation/H_exchanger_CPA1"/>
</dbReference>
<dbReference type="Pfam" id="PF00999">
    <property type="entry name" value="Na_H_Exchanger"/>
    <property type="match status" value="1"/>
</dbReference>
<feature type="domain" description="Cation/H+ exchanger transmembrane" evidence="11">
    <location>
        <begin position="32"/>
        <end position="412"/>
    </location>
</feature>
<feature type="transmembrane region" description="Helical" evidence="10">
    <location>
        <begin position="293"/>
        <end position="318"/>
    </location>
</feature>
<dbReference type="EMBL" id="BDIP01001021">
    <property type="protein sequence ID" value="GIQ83372.1"/>
    <property type="molecule type" value="Genomic_DNA"/>
</dbReference>
<dbReference type="InterPro" id="IPR004709">
    <property type="entry name" value="NaH_exchanger"/>
</dbReference>
<evidence type="ECO:0000256" key="6">
    <source>
        <dbReference type="ARBA" id="ARBA00023065"/>
    </source>
</evidence>
<feature type="transmembrane region" description="Helical" evidence="10">
    <location>
        <begin position="390"/>
        <end position="411"/>
    </location>
</feature>
<organism evidence="12 13">
    <name type="scientific">Kipferlia bialata</name>
    <dbReference type="NCBI Taxonomy" id="797122"/>
    <lineage>
        <taxon>Eukaryota</taxon>
        <taxon>Metamonada</taxon>
        <taxon>Carpediemonas-like organisms</taxon>
        <taxon>Kipferlia</taxon>
    </lineage>
</organism>
<dbReference type="InterPro" id="IPR006153">
    <property type="entry name" value="Cation/H_exchanger_TM"/>
</dbReference>
<proteinExistence type="predicted"/>
<accession>A0A9K3CUW0</accession>
<evidence type="ECO:0000256" key="4">
    <source>
        <dbReference type="ARBA" id="ARBA00022989"/>
    </source>
</evidence>
<name>A0A9K3CUW0_9EUKA</name>
<dbReference type="GO" id="GO:0098719">
    <property type="term" value="P:sodium ion import across plasma membrane"/>
    <property type="evidence" value="ECO:0007669"/>
    <property type="project" value="TreeGrafter"/>
</dbReference>
<feature type="transmembrane region" description="Helical" evidence="10">
    <location>
        <begin position="101"/>
        <end position="124"/>
    </location>
</feature>
<evidence type="ECO:0000256" key="1">
    <source>
        <dbReference type="ARBA" id="ARBA00004141"/>
    </source>
</evidence>